<comment type="caution">
    <text evidence="4">The sequence shown here is derived from an EMBL/GenBank/DDBJ whole genome shotgun (WGS) entry which is preliminary data.</text>
</comment>
<sequence length="382" mass="44090">MSDGMICIANLAAYAVHPEASRGRRYAEESDPKRSPFQRDRDRIIHCNSFRRLEYKTQVFVNHEGDLFRTRLTHSLEVAQIGRALARNLLINEDLVEAICLAHDLGHTPFGHAGQDALNEFMRSHLPEEVGGFEHNLQSLRMVDELEERYADFNGLNLTFETRSGILKHCSLKNARELGDVGQRFIEGSQPSLEAQLANLADEIAYNNHDIDDGLRSGLITLEQLSKVEIFAQHYEQVKQLYPNLSGKRLISETIRRMINTLIRDVTDHTLLQIAKYGVKTPEDVAKAPVLVAFSPEMRALQDELKKFLLDNLYRHYKVMRMAIKSRRVIHELFEAFLNEPRLLPPDHRFKDFNRQARGIADYIAGMTDRYAIKEHRRIYQI</sequence>
<evidence type="ECO:0000256" key="2">
    <source>
        <dbReference type="HAMAP-Rule" id="MF_01212"/>
    </source>
</evidence>
<dbReference type="NCBIfam" id="NF002326">
    <property type="entry name" value="PRK01286.1-1"/>
    <property type="match status" value="1"/>
</dbReference>
<dbReference type="HAMAP" id="MF_01212">
    <property type="entry name" value="dGTPase_type2"/>
    <property type="match status" value="1"/>
</dbReference>
<dbReference type="InterPro" id="IPR006674">
    <property type="entry name" value="HD_domain"/>
</dbReference>
<proteinExistence type="inferred from homology"/>
<dbReference type="NCBIfam" id="TIGR01353">
    <property type="entry name" value="dGTP_triPase"/>
    <property type="match status" value="1"/>
</dbReference>
<dbReference type="InterPro" id="IPR003607">
    <property type="entry name" value="HD/PDEase_dom"/>
</dbReference>
<keyword evidence="1 2" id="KW-0378">Hydrolase</keyword>
<dbReference type="InterPro" id="IPR026875">
    <property type="entry name" value="PHydrolase_assoc_dom"/>
</dbReference>
<dbReference type="CDD" id="cd00077">
    <property type="entry name" value="HDc"/>
    <property type="match status" value="1"/>
</dbReference>
<feature type="domain" description="HD" evidence="3">
    <location>
        <begin position="71"/>
        <end position="207"/>
    </location>
</feature>
<dbReference type="GO" id="GO:0008832">
    <property type="term" value="F:dGTPase activity"/>
    <property type="evidence" value="ECO:0007669"/>
    <property type="project" value="TreeGrafter"/>
</dbReference>
<dbReference type="GO" id="GO:0006203">
    <property type="term" value="P:dGTP catabolic process"/>
    <property type="evidence" value="ECO:0007669"/>
    <property type="project" value="TreeGrafter"/>
</dbReference>
<evidence type="ECO:0000256" key="1">
    <source>
        <dbReference type="ARBA" id="ARBA00022801"/>
    </source>
</evidence>
<dbReference type="InterPro" id="IPR050135">
    <property type="entry name" value="dGTPase-like"/>
</dbReference>
<dbReference type="eggNOG" id="COG0232">
    <property type="taxonomic scope" value="Bacteria"/>
</dbReference>
<name>A0A095ZE58_9BURK</name>
<dbReference type="PROSITE" id="PS51831">
    <property type="entry name" value="HD"/>
    <property type="match status" value="1"/>
</dbReference>
<dbReference type="RefSeq" id="WP_156098988.1">
    <property type="nucleotide sequence ID" value="NZ_JRNI01000001.1"/>
</dbReference>
<dbReference type="Gene3D" id="1.10.3210.10">
    <property type="entry name" value="Hypothetical protein af1432"/>
    <property type="match status" value="1"/>
</dbReference>
<evidence type="ECO:0000313" key="5">
    <source>
        <dbReference type="Proteomes" id="UP000029629"/>
    </source>
</evidence>
<dbReference type="EMBL" id="JRNI01000001">
    <property type="protein sequence ID" value="KGF32661.1"/>
    <property type="molecule type" value="Genomic_DNA"/>
</dbReference>
<dbReference type="Proteomes" id="UP000029629">
    <property type="component" value="Unassembled WGS sequence"/>
</dbReference>
<evidence type="ECO:0000259" key="3">
    <source>
        <dbReference type="PROSITE" id="PS51831"/>
    </source>
</evidence>
<dbReference type="Pfam" id="PF01966">
    <property type="entry name" value="HD"/>
    <property type="match status" value="1"/>
</dbReference>
<gene>
    <name evidence="4" type="ORF">HMPREF2130_00470</name>
</gene>
<dbReference type="PANTHER" id="PTHR11373">
    <property type="entry name" value="DEOXYNUCLEOSIDE TRIPHOSPHATE TRIPHOSPHOHYDROLASE"/>
    <property type="match status" value="1"/>
</dbReference>
<accession>A0A095ZE58</accession>
<dbReference type="InterPro" id="IPR006261">
    <property type="entry name" value="dGTPase"/>
</dbReference>
<keyword evidence="5" id="KW-1185">Reference proteome</keyword>
<dbReference type="Pfam" id="PF13286">
    <property type="entry name" value="HD_assoc"/>
    <property type="match status" value="1"/>
</dbReference>
<dbReference type="SUPFAM" id="SSF109604">
    <property type="entry name" value="HD-domain/PDEase-like"/>
    <property type="match status" value="1"/>
</dbReference>
<dbReference type="PANTHER" id="PTHR11373:SF43">
    <property type="entry name" value="DEOXYGUANOSINETRIPHOSPHATE TRIPHOSPHOHYDROLASE-LIKE PROTEIN"/>
    <property type="match status" value="1"/>
</dbReference>
<dbReference type="AlphaFoldDB" id="A0A095ZE58"/>
<dbReference type="OrthoDB" id="9803619at2"/>
<protein>
    <recommendedName>
        <fullName evidence="2">Deoxyguanosinetriphosphate triphosphohydrolase-like protein</fullName>
    </recommendedName>
</protein>
<dbReference type="SMART" id="SM00471">
    <property type="entry name" value="HDc"/>
    <property type="match status" value="1"/>
</dbReference>
<evidence type="ECO:0000313" key="4">
    <source>
        <dbReference type="EMBL" id="KGF32661.1"/>
    </source>
</evidence>
<dbReference type="InterPro" id="IPR023023">
    <property type="entry name" value="dNTPase_2"/>
</dbReference>
<organism evidence="4 5">
    <name type="scientific">Oligella urethralis DNF00040</name>
    <dbReference type="NCBI Taxonomy" id="1401065"/>
    <lineage>
        <taxon>Bacteria</taxon>
        <taxon>Pseudomonadati</taxon>
        <taxon>Pseudomonadota</taxon>
        <taxon>Betaproteobacteria</taxon>
        <taxon>Burkholderiales</taxon>
        <taxon>Alcaligenaceae</taxon>
        <taxon>Oligella</taxon>
    </lineage>
</organism>
<comment type="similarity">
    <text evidence="2">Belongs to the dGTPase family. Type 2 subfamily.</text>
</comment>
<reference evidence="4 5" key="1">
    <citation type="submission" date="2014-07" db="EMBL/GenBank/DDBJ databases">
        <authorList>
            <person name="McCorrison J."/>
            <person name="Sanka R."/>
            <person name="Torralba M."/>
            <person name="Gillis M."/>
            <person name="Haft D.H."/>
            <person name="Methe B."/>
            <person name="Sutton G."/>
            <person name="Nelson K.E."/>
        </authorList>
    </citation>
    <scope>NUCLEOTIDE SEQUENCE [LARGE SCALE GENOMIC DNA]</scope>
    <source>
        <strain evidence="4 5">DNF00040</strain>
    </source>
</reference>